<accession>A0A8T1WFV0</accession>
<sequence length="212" mass="23170">MPLAMRSSCILATRPQRIHGRLPARIAALRSSIALRPHEVIDPDPVDRTRAAVTVLPATGVPALGHPGMTVPLDTHVTVLPGSAAPGQQPTGNNLFRPSPSELAVHEVARVGPWFQDRDAGTDAISFLFANMYPHDRICFIIRQERFRSRQYHTTNVTTKILFWVDFSVGPSIMSCLSDAPGAYHQDRTVVHEDSQWGGLEPASVVPISLAD</sequence>
<organism evidence="1 2">
    <name type="scientific">Phytophthora pseudosyringae</name>
    <dbReference type="NCBI Taxonomy" id="221518"/>
    <lineage>
        <taxon>Eukaryota</taxon>
        <taxon>Sar</taxon>
        <taxon>Stramenopiles</taxon>
        <taxon>Oomycota</taxon>
        <taxon>Peronosporomycetes</taxon>
        <taxon>Peronosporales</taxon>
        <taxon>Peronosporaceae</taxon>
        <taxon>Phytophthora</taxon>
    </lineage>
</organism>
<evidence type="ECO:0000313" key="2">
    <source>
        <dbReference type="Proteomes" id="UP000694044"/>
    </source>
</evidence>
<comment type="caution">
    <text evidence="1">The sequence shown here is derived from an EMBL/GenBank/DDBJ whole genome shotgun (WGS) entry which is preliminary data.</text>
</comment>
<evidence type="ECO:0000313" key="1">
    <source>
        <dbReference type="EMBL" id="KAG7390893.1"/>
    </source>
</evidence>
<dbReference type="Proteomes" id="UP000694044">
    <property type="component" value="Unassembled WGS sequence"/>
</dbReference>
<name>A0A8T1WFV0_9STRA</name>
<reference evidence="1" key="1">
    <citation type="submission" date="2021-02" db="EMBL/GenBank/DDBJ databases">
        <authorList>
            <person name="Palmer J.M."/>
        </authorList>
    </citation>
    <scope>NUCLEOTIDE SEQUENCE</scope>
    <source>
        <strain evidence="1">SCRP734</strain>
    </source>
</reference>
<proteinExistence type="predicted"/>
<keyword evidence="2" id="KW-1185">Reference proteome</keyword>
<protein>
    <submittedName>
        <fullName evidence="1">Uncharacterized protein</fullName>
    </submittedName>
</protein>
<gene>
    <name evidence="1" type="ORF">PHYPSEUDO_006377</name>
</gene>
<dbReference type="EMBL" id="JAGDFM010000026">
    <property type="protein sequence ID" value="KAG7390893.1"/>
    <property type="molecule type" value="Genomic_DNA"/>
</dbReference>
<dbReference type="AlphaFoldDB" id="A0A8T1WFV0"/>